<feature type="domain" description="F-box" evidence="1">
    <location>
        <begin position="14"/>
        <end position="49"/>
    </location>
</feature>
<keyword evidence="3" id="KW-1185">Reference proteome</keyword>
<dbReference type="EMBL" id="JAMRDG010000002">
    <property type="protein sequence ID" value="KAJ3688824.1"/>
    <property type="molecule type" value="Genomic_DNA"/>
</dbReference>
<evidence type="ECO:0000313" key="3">
    <source>
        <dbReference type="Proteomes" id="UP001210211"/>
    </source>
</evidence>
<dbReference type="InterPro" id="IPR036047">
    <property type="entry name" value="F-box-like_dom_sf"/>
</dbReference>
<dbReference type="InterPro" id="IPR050232">
    <property type="entry name" value="FBL13/AtMIF1-like"/>
</dbReference>
<comment type="caution">
    <text evidence="2">The sequence shown here is derived from an EMBL/GenBank/DDBJ whole genome shotgun (WGS) entry which is preliminary data.</text>
</comment>
<organism evidence="2 3">
    <name type="scientific">Rhynchospora tenuis</name>
    <dbReference type="NCBI Taxonomy" id="198213"/>
    <lineage>
        <taxon>Eukaryota</taxon>
        <taxon>Viridiplantae</taxon>
        <taxon>Streptophyta</taxon>
        <taxon>Embryophyta</taxon>
        <taxon>Tracheophyta</taxon>
        <taxon>Spermatophyta</taxon>
        <taxon>Magnoliopsida</taxon>
        <taxon>Liliopsida</taxon>
        <taxon>Poales</taxon>
        <taxon>Cyperaceae</taxon>
        <taxon>Cyperoideae</taxon>
        <taxon>Rhynchosporeae</taxon>
        <taxon>Rhynchospora</taxon>
    </lineage>
</organism>
<dbReference type="CDD" id="cd22160">
    <property type="entry name" value="F-box_AtFBL13-like"/>
    <property type="match status" value="1"/>
</dbReference>
<dbReference type="InterPro" id="IPR053781">
    <property type="entry name" value="F-box_AtFBL13-like"/>
</dbReference>
<reference evidence="2 3" key="1">
    <citation type="journal article" date="2022" name="Cell">
        <title>Repeat-based holocentromeres influence genome architecture and karyotype evolution.</title>
        <authorList>
            <person name="Hofstatter P.G."/>
            <person name="Thangavel G."/>
            <person name="Lux T."/>
            <person name="Neumann P."/>
            <person name="Vondrak T."/>
            <person name="Novak P."/>
            <person name="Zhang M."/>
            <person name="Costa L."/>
            <person name="Castellani M."/>
            <person name="Scott A."/>
            <person name="Toegelov H."/>
            <person name="Fuchs J."/>
            <person name="Mata-Sucre Y."/>
            <person name="Dias Y."/>
            <person name="Vanzela A.L.L."/>
            <person name="Huettel B."/>
            <person name="Almeida C.C.S."/>
            <person name="Simkova H."/>
            <person name="Souza G."/>
            <person name="Pedrosa-Harand A."/>
            <person name="Macas J."/>
            <person name="Mayer K.F.X."/>
            <person name="Houben A."/>
            <person name="Marques A."/>
        </authorList>
    </citation>
    <scope>NUCLEOTIDE SEQUENCE [LARGE SCALE GENOMIC DNA]</scope>
    <source>
        <strain evidence="2">RhyTen1mFocal</strain>
    </source>
</reference>
<proteinExistence type="predicted"/>
<dbReference type="Gene3D" id="3.80.10.10">
    <property type="entry name" value="Ribonuclease Inhibitor"/>
    <property type="match status" value="1"/>
</dbReference>
<dbReference type="PANTHER" id="PTHR31900:SF32">
    <property type="entry name" value="F-BOX_RNI_FBD-LIKE DOMAIN PROTEIN"/>
    <property type="match status" value="1"/>
</dbReference>
<dbReference type="Proteomes" id="UP001210211">
    <property type="component" value="Unassembled WGS sequence"/>
</dbReference>
<protein>
    <recommendedName>
        <fullName evidence="1">F-box domain-containing protein</fullName>
    </recommendedName>
</protein>
<name>A0AAD5Z8E7_9POAL</name>
<dbReference type="AlphaFoldDB" id="A0AAD5Z8E7"/>
<dbReference type="PANTHER" id="PTHR31900">
    <property type="entry name" value="F-BOX/RNI SUPERFAMILY PROTEIN-RELATED"/>
    <property type="match status" value="1"/>
</dbReference>
<gene>
    <name evidence="2" type="ORF">LUZ61_017988</name>
</gene>
<dbReference type="SUPFAM" id="SSF52047">
    <property type="entry name" value="RNI-like"/>
    <property type="match status" value="1"/>
</dbReference>
<dbReference type="Pfam" id="PF00646">
    <property type="entry name" value="F-box"/>
    <property type="match status" value="1"/>
</dbReference>
<sequence>MATSPTEPTQMDHLSSLPDAVLVTILSLLPTRVAARTSVLSRRFQHLWKASPAVDLSFSNPNISSLANGVLLSREPSNPLLRLHLNLGRPMSREFPDSLIPSLLTHAHSLGLRHLTLEGEGYGNELQPLVCSVFSISSLQSLSILVNPYCSGITLPSGTTLTHLKSLSIRPRVSSTQVEQLLLNLSCLDHLQLSHLVQSTAAIVNLSSLTVKKLELLGFGRFGERTCSVRLFMPSLEFLYFSKGYNRDLPHIHGDIPLLRKSVITLDYLFPGHATAVNQLLKCISHVEELSLDLKERTMHPFCTLLEPGKEAPAFPNLKHLDVNMCFHEYNFEAVVSLLHRSPALQSLKLVHKAADKLDCWTRTKRKMNDWRSKLPRNVEGNYQHAYFSNLHLKENNEGFMKLLNKSSTPKKLKAHN</sequence>
<evidence type="ECO:0000259" key="1">
    <source>
        <dbReference type="Pfam" id="PF00646"/>
    </source>
</evidence>
<dbReference type="InterPro" id="IPR032675">
    <property type="entry name" value="LRR_dom_sf"/>
</dbReference>
<evidence type="ECO:0000313" key="2">
    <source>
        <dbReference type="EMBL" id="KAJ3688824.1"/>
    </source>
</evidence>
<dbReference type="InterPro" id="IPR001810">
    <property type="entry name" value="F-box_dom"/>
</dbReference>
<dbReference type="SUPFAM" id="SSF81383">
    <property type="entry name" value="F-box domain"/>
    <property type="match status" value="1"/>
</dbReference>
<accession>A0AAD5Z8E7</accession>